<evidence type="ECO:0000313" key="2">
    <source>
        <dbReference type="Proteomes" id="UP000031443"/>
    </source>
</evidence>
<sequence>MATPALPETSSLCSVVVATLVPGYERDKVNEVISFIGPTSVDEREKLLSHTELFFRSGKDVSDSGMRPQAHFTEAFDEPLDGNNFYAVPALTGFELVGRAYKVVVGYAKSIHKMAVDHVWSKPFVTLEFKLAGPVDFKNVYL</sequence>
<dbReference type="Proteomes" id="UP000031443">
    <property type="component" value="Unassembled WGS sequence"/>
</dbReference>
<dbReference type="EMBL" id="KB527690">
    <property type="protein sequence ID" value="EMP35703.1"/>
    <property type="molecule type" value="Genomic_DNA"/>
</dbReference>
<name>M7BUE0_CHEMY</name>
<accession>M7BUE0</accession>
<reference evidence="2" key="1">
    <citation type="journal article" date="2013" name="Nat. Genet.">
        <title>The draft genomes of soft-shell turtle and green sea turtle yield insights into the development and evolution of the turtle-specific body plan.</title>
        <authorList>
            <person name="Wang Z."/>
            <person name="Pascual-Anaya J."/>
            <person name="Zadissa A."/>
            <person name="Li W."/>
            <person name="Niimura Y."/>
            <person name="Huang Z."/>
            <person name="Li C."/>
            <person name="White S."/>
            <person name="Xiong Z."/>
            <person name="Fang D."/>
            <person name="Wang B."/>
            <person name="Ming Y."/>
            <person name="Chen Y."/>
            <person name="Zheng Y."/>
            <person name="Kuraku S."/>
            <person name="Pignatelli M."/>
            <person name="Herrero J."/>
            <person name="Beal K."/>
            <person name="Nozawa M."/>
            <person name="Li Q."/>
            <person name="Wang J."/>
            <person name="Zhang H."/>
            <person name="Yu L."/>
            <person name="Shigenobu S."/>
            <person name="Wang J."/>
            <person name="Liu J."/>
            <person name="Flicek P."/>
            <person name="Searle S."/>
            <person name="Wang J."/>
            <person name="Kuratani S."/>
            <person name="Yin Y."/>
            <person name="Aken B."/>
            <person name="Zhang G."/>
            <person name="Irie N."/>
        </authorList>
    </citation>
    <scope>NUCLEOTIDE SEQUENCE [LARGE SCALE GENOMIC DNA]</scope>
</reference>
<keyword evidence="2" id="KW-1185">Reference proteome</keyword>
<protein>
    <submittedName>
        <fullName evidence="1">Uncharacterized protein</fullName>
    </submittedName>
</protein>
<organism evidence="1 2">
    <name type="scientific">Chelonia mydas</name>
    <name type="common">Green sea-turtle</name>
    <name type="synonym">Chelonia agassizi</name>
    <dbReference type="NCBI Taxonomy" id="8469"/>
    <lineage>
        <taxon>Eukaryota</taxon>
        <taxon>Metazoa</taxon>
        <taxon>Chordata</taxon>
        <taxon>Craniata</taxon>
        <taxon>Vertebrata</taxon>
        <taxon>Euteleostomi</taxon>
        <taxon>Archelosauria</taxon>
        <taxon>Testudinata</taxon>
        <taxon>Testudines</taxon>
        <taxon>Cryptodira</taxon>
        <taxon>Durocryptodira</taxon>
        <taxon>Americhelydia</taxon>
        <taxon>Chelonioidea</taxon>
        <taxon>Cheloniidae</taxon>
        <taxon>Chelonia</taxon>
    </lineage>
</organism>
<dbReference type="AlphaFoldDB" id="M7BUE0"/>
<gene>
    <name evidence="1" type="ORF">UY3_07110</name>
</gene>
<evidence type="ECO:0000313" key="1">
    <source>
        <dbReference type="EMBL" id="EMP35703.1"/>
    </source>
</evidence>
<proteinExistence type="predicted"/>